<name>A0ACD3R183_LARCR</name>
<organism evidence="1 2">
    <name type="scientific">Larimichthys crocea</name>
    <name type="common">Large yellow croaker</name>
    <name type="synonym">Pseudosciaena crocea</name>
    <dbReference type="NCBI Taxonomy" id="215358"/>
    <lineage>
        <taxon>Eukaryota</taxon>
        <taxon>Metazoa</taxon>
        <taxon>Chordata</taxon>
        <taxon>Craniata</taxon>
        <taxon>Vertebrata</taxon>
        <taxon>Euteleostomi</taxon>
        <taxon>Actinopterygii</taxon>
        <taxon>Neopterygii</taxon>
        <taxon>Teleostei</taxon>
        <taxon>Neoteleostei</taxon>
        <taxon>Acanthomorphata</taxon>
        <taxon>Eupercaria</taxon>
        <taxon>Sciaenidae</taxon>
        <taxon>Larimichthys</taxon>
    </lineage>
</organism>
<protein>
    <submittedName>
        <fullName evidence="1">Uncharacterized protein</fullName>
    </submittedName>
</protein>
<proteinExistence type="predicted"/>
<evidence type="ECO:0000313" key="1">
    <source>
        <dbReference type="EMBL" id="TMS13327.1"/>
    </source>
</evidence>
<sequence>MADTYHHPPSDNQQPPVYNSSYLETPYSANGQPPTQPDPTAQRWAPSQGYGGRPYGFRCDFPAPSSAGVAFGGPCLAYPYEYDPSVPCPQPRHFPNMVPTAPGNTHSSSAFQTFPQQYGLDSSLKQQHGYEGFFESGAPFGCSLFPPQDKDRTRAEDKTAVQGKQDQQWLRRFIQSSDKTSRIPQSKQQQQQPCCVPELRQVLYTAALLVSQLAKSCETLRNNVENDSVWMDSYLMALNVKRQLQDKLLNYSCLDSWKGKLSSVARRRSQRLRARKSLQMEEKEKEECISAREADIDTWRMKQIRHVEEKKKEQELKLAADAVLCEVRKKQADVKRMQDVMRSLEKLRRLRKEAASRKGIITEQECEESFSSQLQQLRGVLMKRTAVYSAEEKALMVMLEGEQEEEKRREREKQVKKERERQLHRKHTVDVMLFGDKSSVDSVLQPFREYYTQAERSLHSLLQIRREWDVFVVASDHPDGSPVPQSWILPEPPSVPAWASALHTADTKTDTAHVK</sequence>
<gene>
    <name evidence="1" type="ORF">E3U43_018402</name>
</gene>
<comment type="caution">
    <text evidence="1">The sequence shown here is derived from an EMBL/GenBank/DDBJ whole genome shotgun (WGS) entry which is preliminary data.</text>
</comment>
<reference evidence="1" key="1">
    <citation type="submission" date="2018-11" db="EMBL/GenBank/DDBJ databases">
        <title>The sequence and de novo assembly of Larimichthys crocea genome using PacBio and Hi-C technologies.</title>
        <authorList>
            <person name="Xu P."/>
            <person name="Chen B."/>
            <person name="Zhou Z."/>
            <person name="Ke Q."/>
            <person name="Wu Y."/>
            <person name="Bai H."/>
            <person name="Pu F."/>
        </authorList>
    </citation>
    <scope>NUCLEOTIDE SEQUENCE</scope>
    <source>
        <tissue evidence="1">Muscle</tissue>
    </source>
</reference>
<accession>A0ACD3R183</accession>
<evidence type="ECO:0000313" key="2">
    <source>
        <dbReference type="Proteomes" id="UP000793456"/>
    </source>
</evidence>
<dbReference type="EMBL" id="CM011684">
    <property type="protein sequence ID" value="TMS13327.1"/>
    <property type="molecule type" value="Genomic_DNA"/>
</dbReference>
<keyword evidence="2" id="KW-1185">Reference proteome</keyword>
<dbReference type="Proteomes" id="UP000793456">
    <property type="component" value="Chromosome XI"/>
</dbReference>